<comment type="caution">
    <text evidence="1">The sequence shown here is derived from an EMBL/GenBank/DDBJ whole genome shotgun (WGS) entry which is preliminary data.</text>
</comment>
<protein>
    <submittedName>
        <fullName evidence="1">Uncharacterized protein</fullName>
    </submittedName>
</protein>
<accession>A0ACB8U9E3</accession>
<organism evidence="1 2">
    <name type="scientific">Irpex rosettiformis</name>
    <dbReference type="NCBI Taxonomy" id="378272"/>
    <lineage>
        <taxon>Eukaryota</taxon>
        <taxon>Fungi</taxon>
        <taxon>Dikarya</taxon>
        <taxon>Basidiomycota</taxon>
        <taxon>Agaricomycotina</taxon>
        <taxon>Agaricomycetes</taxon>
        <taxon>Polyporales</taxon>
        <taxon>Irpicaceae</taxon>
        <taxon>Irpex</taxon>
    </lineage>
</organism>
<evidence type="ECO:0000313" key="1">
    <source>
        <dbReference type="EMBL" id="KAI0090580.1"/>
    </source>
</evidence>
<evidence type="ECO:0000313" key="2">
    <source>
        <dbReference type="Proteomes" id="UP001055072"/>
    </source>
</evidence>
<gene>
    <name evidence="1" type="ORF">BDY19DRAFT_904884</name>
</gene>
<sequence>MSSTDPINYAHAEGIFKSELAGAIIFAVAYVPLFLYNVFRSIRRPTYVLFMLSLFCIIRITAFILRAIIATSAPAGENLGLVIAAGVIYSVGFFGLLYSAYTLVLDREQILGYEDTNVGPLAIIRRVMRMRHLIRLVLTAAVVLGIVGGVKASDSDPSEQSTGNSLRHGSVYIFLVIAILLVFLTVDLAWEEHKAGTRSAVGELGNRYALFLLTIIALMCLIREVFFVATTSNTKQQNNADLYYPLAALPELIAVCLFSVPGLVPSRKEIAKREMDDPEWAELTRRRNNSSSLR</sequence>
<name>A0ACB8U9E3_9APHY</name>
<proteinExistence type="predicted"/>
<keyword evidence="2" id="KW-1185">Reference proteome</keyword>
<dbReference type="EMBL" id="MU274907">
    <property type="protein sequence ID" value="KAI0090580.1"/>
    <property type="molecule type" value="Genomic_DNA"/>
</dbReference>
<dbReference type="Proteomes" id="UP001055072">
    <property type="component" value="Unassembled WGS sequence"/>
</dbReference>
<reference evidence="1" key="1">
    <citation type="journal article" date="2021" name="Environ. Microbiol.">
        <title>Gene family expansions and transcriptome signatures uncover fungal adaptations to wood decay.</title>
        <authorList>
            <person name="Hage H."/>
            <person name="Miyauchi S."/>
            <person name="Viragh M."/>
            <person name="Drula E."/>
            <person name="Min B."/>
            <person name="Chaduli D."/>
            <person name="Navarro D."/>
            <person name="Favel A."/>
            <person name="Norest M."/>
            <person name="Lesage-Meessen L."/>
            <person name="Balint B."/>
            <person name="Merenyi Z."/>
            <person name="de Eugenio L."/>
            <person name="Morin E."/>
            <person name="Martinez A.T."/>
            <person name="Baldrian P."/>
            <person name="Stursova M."/>
            <person name="Martinez M.J."/>
            <person name="Novotny C."/>
            <person name="Magnuson J.K."/>
            <person name="Spatafora J.W."/>
            <person name="Maurice S."/>
            <person name="Pangilinan J."/>
            <person name="Andreopoulos W."/>
            <person name="LaButti K."/>
            <person name="Hundley H."/>
            <person name="Na H."/>
            <person name="Kuo A."/>
            <person name="Barry K."/>
            <person name="Lipzen A."/>
            <person name="Henrissat B."/>
            <person name="Riley R."/>
            <person name="Ahrendt S."/>
            <person name="Nagy L.G."/>
            <person name="Grigoriev I.V."/>
            <person name="Martin F."/>
            <person name="Rosso M.N."/>
        </authorList>
    </citation>
    <scope>NUCLEOTIDE SEQUENCE</scope>
    <source>
        <strain evidence="1">CBS 384.51</strain>
    </source>
</reference>